<evidence type="ECO:0000313" key="3">
    <source>
        <dbReference type="EMBL" id="NHM14758.1"/>
    </source>
</evidence>
<dbReference type="PANTHER" id="PTHR33295:SF7">
    <property type="entry name" value="ATPASE"/>
    <property type="match status" value="1"/>
</dbReference>
<organism evidence="3 4">
    <name type="scientific">Xiamenia xianingshaonis</name>
    <dbReference type="NCBI Taxonomy" id="2682776"/>
    <lineage>
        <taxon>Bacteria</taxon>
        <taxon>Bacillati</taxon>
        <taxon>Actinomycetota</taxon>
        <taxon>Coriobacteriia</taxon>
        <taxon>Eggerthellales</taxon>
        <taxon>Eggerthellaceae</taxon>
        <taxon>Xiamenia</taxon>
    </lineage>
</organism>
<proteinExistence type="predicted"/>
<evidence type="ECO:0000313" key="4">
    <source>
        <dbReference type="Proteomes" id="UP000636394"/>
    </source>
</evidence>
<dbReference type="Pfam" id="PF13173">
    <property type="entry name" value="AAA_14"/>
    <property type="match status" value="1"/>
</dbReference>
<protein>
    <submittedName>
        <fullName evidence="3">AAA family ATPase</fullName>
    </submittedName>
</protein>
<dbReference type="InterPro" id="IPR041682">
    <property type="entry name" value="AAA_14"/>
</dbReference>
<accession>A0ABX0INN7</accession>
<name>A0ABX0INN7_9ACTN</name>
<dbReference type="SUPFAM" id="SSF52540">
    <property type="entry name" value="P-loop containing nucleoside triphosphate hydrolases"/>
    <property type="match status" value="1"/>
</dbReference>
<comment type="caution">
    <text evidence="3">The sequence shown here is derived from an EMBL/GenBank/DDBJ whole genome shotgun (WGS) entry which is preliminary data.</text>
</comment>
<dbReference type="InterPro" id="IPR025420">
    <property type="entry name" value="DUF4143"/>
</dbReference>
<feature type="domain" description="DUF4143" evidence="2">
    <location>
        <begin position="231"/>
        <end position="390"/>
    </location>
</feature>
<reference evidence="3 4" key="1">
    <citation type="submission" date="2019-11" db="EMBL/GenBank/DDBJ databases">
        <title>Eggerthellaceae novel genus isolated from the rectal contents of marmort.</title>
        <authorList>
            <person name="Zhang G."/>
        </authorList>
    </citation>
    <scope>NUCLEOTIDE SEQUENCE [LARGE SCALE GENOMIC DNA]</scope>
    <source>
        <strain evidence="4">zg-886</strain>
    </source>
</reference>
<keyword evidence="4" id="KW-1185">Reference proteome</keyword>
<dbReference type="Pfam" id="PF13635">
    <property type="entry name" value="DUF4143"/>
    <property type="match status" value="1"/>
</dbReference>
<dbReference type="EMBL" id="WPCR01000011">
    <property type="protein sequence ID" value="NHM14758.1"/>
    <property type="molecule type" value="Genomic_DNA"/>
</dbReference>
<evidence type="ECO:0000259" key="2">
    <source>
        <dbReference type="Pfam" id="PF13635"/>
    </source>
</evidence>
<sequence length="448" mass="49880">MVAHLKRKAMEELVDWKNGPSSAVALLVDGPRQVGKTYLIREFGRTYYSHVAEINLLEIEGAAEAFNSASNSDDLFARITLYASEPLVPHETLVFIDEVQEAPEMITAAKFLVQKEGCNYDFVFSGSLLGVELKDIKSWPVGYLREVCMHPLDFEEFCWACGLAETVLQTAKECVLTLEAIDPFVHERLLSLFYYYLVVGGMPQAVSLYVDTNNLQNVRGVQEAIIAAYRHDITKYCKEDPLVVKSIYDAVPSQLNSQSKRYTVAHMGKNVRISREQNKFLWLTGAGAAIAAYNVDEPRCPLAFAVNSTLFKLFMSDVGLLACASGLNVVRKTLGRESVNYGAVYENYVAQALVAQGIAPYYYRSRKLGELDFVIQGKLGLVLPVEVKSGKDYKRHAALRNVLSIENYGLEWGVVLSDGNVERNGSVMYVPIYAASFLGSLIERLEAL</sequence>
<dbReference type="InterPro" id="IPR027417">
    <property type="entry name" value="P-loop_NTPase"/>
</dbReference>
<dbReference type="PANTHER" id="PTHR33295">
    <property type="entry name" value="ATPASE"/>
    <property type="match status" value="1"/>
</dbReference>
<dbReference type="Gene3D" id="3.40.50.300">
    <property type="entry name" value="P-loop containing nucleotide triphosphate hydrolases"/>
    <property type="match status" value="1"/>
</dbReference>
<gene>
    <name evidence="3" type="ORF">GMI68_08300</name>
</gene>
<dbReference type="Proteomes" id="UP000636394">
    <property type="component" value="Unassembled WGS sequence"/>
</dbReference>
<evidence type="ECO:0000259" key="1">
    <source>
        <dbReference type="Pfam" id="PF13173"/>
    </source>
</evidence>
<feature type="domain" description="AAA" evidence="1">
    <location>
        <begin position="25"/>
        <end position="158"/>
    </location>
</feature>